<dbReference type="Pfam" id="PF14424">
    <property type="entry name" value="Toxin-deaminase"/>
    <property type="match status" value="1"/>
</dbReference>
<proteinExistence type="predicted"/>
<feature type="region of interest" description="Disordered" evidence="1">
    <location>
        <begin position="1"/>
        <end position="33"/>
    </location>
</feature>
<evidence type="ECO:0000313" key="3">
    <source>
        <dbReference type="Proteomes" id="UP001305421"/>
    </source>
</evidence>
<name>A0ABY9YH27_9GAMM</name>
<dbReference type="Proteomes" id="UP001305421">
    <property type="component" value="Chromosome"/>
</dbReference>
<dbReference type="InterPro" id="IPR032721">
    <property type="entry name" value="Toxin-deaminase"/>
</dbReference>
<dbReference type="RefSeq" id="WP_311184355.1">
    <property type="nucleotide sequence ID" value="NZ_CP115543.1"/>
</dbReference>
<reference evidence="2 3" key="1">
    <citation type="submission" date="2022-12" db="EMBL/GenBank/DDBJ databases">
        <title>Two new species, Stenotrophomonas aracearum and Stenotrophomonas oahuensis, isolated from Anthurium (Araceae family) in Hawaii.</title>
        <authorList>
            <person name="Chunag S.C."/>
            <person name="Dobhal S."/>
            <person name="Alvarez A."/>
            <person name="Arif M."/>
        </authorList>
    </citation>
    <scope>NUCLEOTIDE SEQUENCE [LARGE SCALE GENOMIC DNA]</scope>
    <source>
        <strain evidence="2 3">A5588</strain>
    </source>
</reference>
<evidence type="ECO:0000256" key="1">
    <source>
        <dbReference type="SAM" id="MobiDB-lite"/>
    </source>
</evidence>
<dbReference type="EMBL" id="CP115543">
    <property type="protein sequence ID" value="WNH50164.1"/>
    <property type="molecule type" value="Genomic_DNA"/>
</dbReference>
<accession>A0ABY9YH27</accession>
<sequence length="2560" mass="275644">MPVPNLSPCPTASKCTAAAQRTPAPVQEQTRPTAAPWQVRNRDATTLSLVGVPPAQLDSLADALSRGPIDTTLIGSLLDGGLPGSPLGDALSEWLAAQCVLPSCSDDEAAAWRCVLLYALRLPQAHWEVECVAERARLSAAVSGRDPLLQRLRDALYRPLDKTPAAWQEMLAGPRARDAEADARQIALDHQRTQYGGLDTDKRHGAVAKLLAELAPAATAQALQGAMKWVRRHEQRDAGLLDPRAGLRTVFAHAGDAASIADVRARLSAMQQVTTRTGSNVPSTATVAFEKAPPLAMQLLAVAQQADLDTPAPAQPLGRYDSPARAAVSLLSLPWQLPQLVKGGADLSFTAAKSARLLGSRTLPTPEAVANTAQPYGLGGAWARPVNILACTPMVGETPLVDDTSALLGRPQMGTAVALRGQCWEAPHNVPGMLREQSAGIGAFLARQPTGTTTLTAPDAPKAAPTDGMCPVHDIDPASTATPMLHHRTRAPRADAGALTDLGRPAAPAPAALPCHGAVAQEMIRVDGRLPLLVQAPLLDRLAPGDWWNALDWQVPRTLGGLHAAVTDAFAQAGLDLQHRAPSADALASFFASKPARAWYDALQTLPMLPEGARRSLADGGASARAYAFTRMLEQLTQHPHAEGERRALHSLACIGRAAVAYVQEQDANALVAAHAHFDTLAWRTDTVAGRLATPMTDAQLQAHRARMHLAYGKPLPHGSSTGQMRAWLVQAQPALLDERTFDLLDSADTLLADLLVTLRGEVDALRFGRYWDWRGKPPGAADWRDHLERKAAVAGTHWVTELGVLFHQVAASLARYEDLEPPLQSVIDPRRNDLRVLTGELIAPLLQLYSGLDLPMAQADPWYRTAYPAYAGFFAWTGGAHASPALDPLEALDLARNPERLRPLLLPMTVTLPLPAAVLRHLLGRDRIADEPQQQARDLMRLMRGSETRRLVAQMLDIGADDVTPELVHGFFRQLASAPGAEAFGHWRDEFQRGSTWHLSPDEWLSLLPERELASLWRTPGMRTNREGVVNAVEHALAATAGTRGTQAPPALWARVMEAPQALDQWCASDDAQRVAWQHLQRSVAGRSAGTRLDREAPLSPSTCAAMLGASAEVQLSLGEDPKGLTHDPAKDAAPVLSLAIDLQRLHPALTADEALAFGAVLLPPDARGVPPARAPVSFPLLQPPHVPARGADASEDALLAAIVQSDAPPRPDTPRVDPAHLPALDDLLEGFGLSLLHPPEADGRDDEPLTAPNAWALMARTRQFAAFCQPLLAEAGWVGGDAGDTGSARGAQTLLAQLMLERYIGRDRIDALRERFASADVVDVPFAHLAHELRLAVLDENGEASPAALGVLYWMLASELEQPALMVDGIPDWLTYGGSLQSVALRHGATLLDGMQPGACSGGRFDEVCALPAQLSLPAKTPGGHDDLHDAWARALAPAALAYAAARGGAGNLTRLDATTGQQVSDALTLLQADQAIHALHVQQLASESPRRMDIAAQTLEEAGIDPALWSKRPVDIGETYLKRHGIVPSRLIDFETRFYDTYRPGPGGGSAMDDPVERALVTNDDTLQELVVADAWVSTNGPTTASRFESAFDAWRRTVETGLAGVIATVLEGLPAVDRRLIESSVCTPLRISLGDRHADRGLLLRCTPTQQGAEPVYFEIIPQAGVARRVWQDQALGSLVDTEGLFTGNAQRQRDGDLLEPLSGLTLAPYSSTVTGNGPHTFPLLARAAATDLWKERLDQAYTDELAQRTGLEQLHAQELQDLNALAEFLVPGLSCVEQLRAGDFSAGTIGGCVMDVVSTVAPVSEFFASTVRIVRTAGEHTITSIAAESVEALHKLGTSLAMQGGLGTVRNVVKGSQWVGSHAWETALQGADWLKRSLRSSPALQESTLALEHAIASGRVPKAVLQTRRAATPTLAEATLEDGSVVLVAARGTAWHRYDVFTGKPYGPRLDTFAFANELPPIIPVQHTDEGLQVALGDTPAQFLDHGNDDWEMLIGERGYRLNAQRTAFEQTATAEHRSGPGQWQELPSHCRSRRSLVVIPCVRQSRLRFIPDAARNLRLDQLPPERVDGIAAATREFTLDLAHTRPDSGETLRLMVHDGMVCSWTPSARAAAPQLVPLTAEQLDAMGLPTSVNYPATLEGTLSDHRMFGLHAGLPEDHAARLGHELPVVDVGALLPGIGDARRLRAIRVESPFLRALCIEPDDGVFYQAPLPAPGQTALHFTKMETGRDKAAINTYLRKSEGYRMDLLRPFLRQDEDNIARITYNYLRPTLPADLLERYPTYDAYAGYQAARGRPNALTGYARKVLNGEPQQATFVALARKHVPEWTALTTASGQERAAVAEILNAILPATGGKGDLAPITAASLAEPDAGRRIIAHLNGANLAIADVVRENGGREIYCALSGGKRSRKIYLKPTAALPDGTRLIDAGEAMKGKEPRSDITSLPVLRRDGDTRTVVFDREKDSERLIASSIEDGPPVKRFRLFSLLDTCASCGGVVVPQLRFRFPDADFSIHYLRTYGGPPRPVEALPPVANDLDPNPNLVTFFAQWRRERGLT</sequence>
<protein>
    <submittedName>
        <fullName evidence="2">Deaminase domain-containing protein</fullName>
    </submittedName>
</protein>
<keyword evidence="3" id="KW-1185">Reference proteome</keyword>
<evidence type="ECO:0000313" key="2">
    <source>
        <dbReference type="EMBL" id="WNH50164.1"/>
    </source>
</evidence>
<gene>
    <name evidence="2" type="ORF">PDM28_07710</name>
</gene>
<organism evidence="2 3">
    <name type="scientific">Stenotrophomonas aracearum</name>
    <dbReference type="NCBI Taxonomy" id="3003272"/>
    <lineage>
        <taxon>Bacteria</taxon>
        <taxon>Pseudomonadati</taxon>
        <taxon>Pseudomonadota</taxon>
        <taxon>Gammaproteobacteria</taxon>
        <taxon>Lysobacterales</taxon>
        <taxon>Lysobacteraceae</taxon>
        <taxon>Stenotrophomonas</taxon>
    </lineage>
</organism>